<dbReference type="AlphaFoldDB" id="A0A7N2R9N8"/>
<accession>A0A7N2R9N8</accession>
<dbReference type="Gramene" id="QL08p055973:mrna">
    <property type="protein sequence ID" value="QL08p055973:mrna"/>
    <property type="gene ID" value="QL08p055973"/>
</dbReference>
<dbReference type="SUPFAM" id="SSF51735">
    <property type="entry name" value="NAD(P)-binding Rossmann-fold domains"/>
    <property type="match status" value="1"/>
</dbReference>
<dbReference type="Proteomes" id="UP000594261">
    <property type="component" value="Chromosome 8"/>
</dbReference>
<dbReference type="GO" id="GO:0003676">
    <property type="term" value="F:nucleic acid binding"/>
    <property type="evidence" value="ECO:0007669"/>
    <property type="project" value="InterPro"/>
</dbReference>
<dbReference type="Gene3D" id="3.40.50.720">
    <property type="entry name" value="NAD(P)-binding Rossmann-like Domain"/>
    <property type="match status" value="1"/>
</dbReference>
<keyword evidence="3" id="KW-1185">Reference proteome</keyword>
<dbReference type="GO" id="GO:0008270">
    <property type="term" value="F:zinc ion binding"/>
    <property type="evidence" value="ECO:0007669"/>
    <property type="project" value="InterPro"/>
</dbReference>
<evidence type="ECO:0000313" key="2">
    <source>
        <dbReference type="EnsemblPlants" id="QL08p055973:mrna"/>
    </source>
</evidence>
<feature type="domain" description="CCHC-type" evidence="1">
    <location>
        <begin position="199"/>
        <end position="213"/>
    </location>
</feature>
<name>A0A7N2R9N8_QUELO</name>
<dbReference type="EnsemblPlants" id="QL08p055973:mrna">
    <property type="protein sequence ID" value="QL08p055973:mrna"/>
    <property type="gene ID" value="QL08p055973"/>
</dbReference>
<dbReference type="SMART" id="SM00343">
    <property type="entry name" value="ZnF_C2HC"/>
    <property type="match status" value="2"/>
</dbReference>
<reference evidence="2 3" key="1">
    <citation type="journal article" date="2016" name="G3 (Bethesda)">
        <title>First Draft Assembly and Annotation of the Genome of a California Endemic Oak Quercus lobata Nee (Fagaceae).</title>
        <authorList>
            <person name="Sork V.L."/>
            <person name="Fitz-Gibbon S.T."/>
            <person name="Puiu D."/>
            <person name="Crepeau M."/>
            <person name="Gugger P.F."/>
            <person name="Sherman R."/>
            <person name="Stevens K."/>
            <person name="Langley C.H."/>
            <person name="Pellegrini M."/>
            <person name="Salzberg S.L."/>
        </authorList>
    </citation>
    <scope>NUCLEOTIDE SEQUENCE [LARGE SCALE GENOMIC DNA]</scope>
    <source>
        <strain evidence="2 3">cv. SW786</strain>
    </source>
</reference>
<dbReference type="InterPro" id="IPR001878">
    <property type="entry name" value="Znf_CCHC"/>
</dbReference>
<dbReference type="GO" id="GO:0000166">
    <property type="term" value="F:nucleotide binding"/>
    <property type="evidence" value="ECO:0007669"/>
    <property type="project" value="InterPro"/>
</dbReference>
<dbReference type="PANTHER" id="PTHR43593">
    <property type="match status" value="1"/>
</dbReference>
<reference evidence="2" key="2">
    <citation type="submission" date="2021-01" db="UniProtKB">
        <authorList>
            <consortium name="EnsemblPlants"/>
        </authorList>
    </citation>
    <scope>IDENTIFICATION</scope>
</reference>
<evidence type="ECO:0000259" key="1">
    <source>
        <dbReference type="SMART" id="SM00343"/>
    </source>
</evidence>
<dbReference type="InterPro" id="IPR036875">
    <property type="entry name" value="Znf_CCHC_sf"/>
</dbReference>
<dbReference type="Pfam" id="PF00098">
    <property type="entry name" value="zf-CCHC"/>
    <property type="match status" value="1"/>
</dbReference>
<dbReference type="EMBL" id="LRBV02000008">
    <property type="status" value="NOT_ANNOTATED_CDS"/>
    <property type="molecule type" value="Genomic_DNA"/>
</dbReference>
<dbReference type="Gene3D" id="4.10.60.10">
    <property type="entry name" value="Zinc finger, CCHC-type"/>
    <property type="match status" value="1"/>
</dbReference>
<proteinExistence type="predicted"/>
<evidence type="ECO:0000313" key="3">
    <source>
        <dbReference type="Proteomes" id="UP000594261"/>
    </source>
</evidence>
<dbReference type="PANTHER" id="PTHR43593:SF1">
    <property type="entry name" value="INOSITOL 2-DEHYDROGENASE"/>
    <property type="match status" value="1"/>
</dbReference>
<dbReference type="InterPro" id="IPR000683">
    <property type="entry name" value="Gfo/Idh/MocA-like_OxRdtase_N"/>
</dbReference>
<feature type="domain" description="CCHC-type" evidence="1">
    <location>
        <begin position="177"/>
        <end position="191"/>
    </location>
</feature>
<dbReference type="SUPFAM" id="SSF57756">
    <property type="entry name" value="Retrovirus zinc finger-like domains"/>
    <property type="match status" value="1"/>
</dbReference>
<sequence length="215" mass="23685">MAAAVAISSTVKYGIIGVGMMGREHLINLHHLHTEGVAVFAIVDPHVPSQDLALQLAQSFNWPLKVFLGHRELLDSGLCDVLVVSTPNMTHYEILIDIINHSKPHHVLVEKPLCTTVAHCKEVVVVNDKEEETVEASNMVEPVDLNAVEITDNIVFRKLLRGPRYFDPPNSGWGASFNCGEEGHTMANCTAAKRKKPFFVCGSSEHNAKQCSKVR</sequence>
<organism evidence="2 3">
    <name type="scientific">Quercus lobata</name>
    <name type="common">Valley oak</name>
    <dbReference type="NCBI Taxonomy" id="97700"/>
    <lineage>
        <taxon>Eukaryota</taxon>
        <taxon>Viridiplantae</taxon>
        <taxon>Streptophyta</taxon>
        <taxon>Embryophyta</taxon>
        <taxon>Tracheophyta</taxon>
        <taxon>Spermatophyta</taxon>
        <taxon>Magnoliopsida</taxon>
        <taxon>eudicotyledons</taxon>
        <taxon>Gunneridae</taxon>
        <taxon>Pentapetalae</taxon>
        <taxon>rosids</taxon>
        <taxon>fabids</taxon>
        <taxon>Fagales</taxon>
        <taxon>Fagaceae</taxon>
        <taxon>Quercus</taxon>
    </lineage>
</organism>
<dbReference type="InterPro" id="IPR050424">
    <property type="entry name" value="Gfo-Idh-MocA_inositol_DH"/>
</dbReference>
<dbReference type="InterPro" id="IPR036291">
    <property type="entry name" value="NAD(P)-bd_dom_sf"/>
</dbReference>
<dbReference type="Pfam" id="PF01408">
    <property type="entry name" value="GFO_IDH_MocA"/>
    <property type="match status" value="1"/>
</dbReference>
<protein>
    <recommendedName>
        <fullName evidence="1">CCHC-type domain-containing protein</fullName>
    </recommendedName>
</protein>
<dbReference type="InParanoid" id="A0A7N2R9N8"/>